<sequence length="146" mass="16274">LNDPVEYHFVSAVSGCAFKLFWCLTWCPSNNSMGIIGGEHIRRTFWALGYEHEFIGKDEDDPRASEDAFRRKIVDSVNRGQPVIAGGIVGPPDPGVVAGYDRKGNVLLGRSYFHDGSKGYFQKSDWYKGCSAIILMGAKHQAPRRH</sequence>
<gene>
    <name evidence="1" type="ORF">S01H1_84019</name>
</gene>
<accession>X0ZNU1</accession>
<evidence type="ECO:0000313" key="1">
    <source>
        <dbReference type="EMBL" id="GAG49866.1"/>
    </source>
</evidence>
<organism evidence="1">
    <name type="scientific">marine sediment metagenome</name>
    <dbReference type="NCBI Taxonomy" id="412755"/>
    <lineage>
        <taxon>unclassified sequences</taxon>
        <taxon>metagenomes</taxon>
        <taxon>ecological metagenomes</taxon>
    </lineage>
</organism>
<name>X0ZNU1_9ZZZZ</name>
<dbReference type="EMBL" id="BARS01057256">
    <property type="protein sequence ID" value="GAG49866.1"/>
    <property type="molecule type" value="Genomic_DNA"/>
</dbReference>
<reference evidence="1" key="1">
    <citation type="journal article" date="2014" name="Front. Microbiol.">
        <title>High frequency of phylogenetically diverse reductive dehalogenase-homologous genes in deep subseafloor sedimentary metagenomes.</title>
        <authorList>
            <person name="Kawai M."/>
            <person name="Futagami T."/>
            <person name="Toyoda A."/>
            <person name="Takaki Y."/>
            <person name="Nishi S."/>
            <person name="Hori S."/>
            <person name="Arai W."/>
            <person name="Tsubouchi T."/>
            <person name="Morono Y."/>
            <person name="Uchiyama I."/>
            <person name="Ito T."/>
            <person name="Fujiyama A."/>
            <person name="Inagaki F."/>
            <person name="Takami H."/>
        </authorList>
    </citation>
    <scope>NUCLEOTIDE SEQUENCE</scope>
    <source>
        <strain evidence="1">Expedition CK06-06</strain>
    </source>
</reference>
<comment type="caution">
    <text evidence="1">The sequence shown here is derived from an EMBL/GenBank/DDBJ whole genome shotgun (WGS) entry which is preliminary data.</text>
</comment>
<proteinExistence type="predicted"/>
<dbReference type="AlphaFoldDB" id="X0ZNU1"/>
<protein>
    <submittedName>
        <fullName evidence="1">Uncharacterized protein</fullName>
    </submittedName>
</protein>
<feature type="non-terminal residue" evidence="1">
    <location>
        <position position="146"/>
    </location>
</feature>
<feature type="non-terminal residue" evidence="1">
    <location>
        <position position="1"/>
    </location>
</feature>